<organism evidence="1">
    <name type="scientific">Salix viminalis</name>
    <name type="common">Common osier</name>
    <name type="synonym">Basket willow</name>
    <dbReference type="NCBI Taxonomy" id="40686"/>
    <lineage>
        <taxon>Eukaryota</taxon>
        <taxon>Viridiplantae</taxon>
        <taxon>Streptophyta</taxon>
        <taxon>Embryophyta</taxon>
        <taxon>Tracheophyta</taxon>
        <taxon>Spermatophyta</taxon>
        <taxon>Magnoliopsida</taxon>
        <taxon>eudicotyledons</taxon>
        <taxon>Gunneridae</taxon>
        <taxon>Pentapetalae</taxon>
        <taxon>rosids</taxon>
        <taxon>fabids</taxon>
        <taxon>Malpighiales</taxon>
        <taxon>Salicaceae</taxon>
        <taxon>Saliceae</taxon>
        <taxon>Salix</taxon>
    </lineage>
</organism>
<dbReference type="EMBL" id="CAADRP010001652">
    <property type="protein sequence ID" value="VFU46895.1"/>
    <property type="molecule type" value="Genomic_DNA"/>
</dbReference>
<protein>
    <submittedName>
        <fullName evidence="1">Uncharacterized protein</fullName>
    </submittedName>
</protein>
<dbReference type="AlphaFoldDB" id="A0A6N2LZJ1"/>
<sequence>MEDTTAISHSLKRRISMVEDPMVPIIPVIEKWIQEGQISQWMSDQRGHNLSPVDVAVRLDLISKVHD</sequence>
<accession>A0A6N2LZJ1</accession>
<gene>
    <name evidence="1" type="ORF">SVIM_LOCUS299077</name>
</gene>
<name>A0A6N2LZJ1_SALVM</name>
<evidence type="ECO:0000313" key="1">
    <source>
        <dbReference type="EMBL" id="VFU46895.1"/>
    </source>
</evidence>
<proteinExistence type="predicted"/>
<reference evidence="1" key="1">
    <citation type="submission" date="2019-03" db="EMBL/GenBank/DDBJ databases">
        <authorList>
            <person name="Mank J."/>
            <person name="Almeida P."/>
        </authorList>
    </citation>
    <scope>NUCLEOTIDE SEQUENCE</scope>
    <source>
        <strain evidence="1">78183</strain>
    </source>
</reference>